<evidence type="ECO:0000256" key="5">
    <source>
        <dbReference type="ARBA" id="ARBA00022777"/>
    </source>
</evidence>
<dbReference type="AlphaFoldDB" id="A0A9W8ZC23"/>
<evidence type="ECO:0000256" key="9">
    <source>
        <dbReference type="SAM" id="MobiDB-lite"/>
    </source>
</evidence>
<dbReference type="EC" id="2.7.11.1" evidence="1"/>
<keyword evidence="4" id="KW-0547">Nucleotide-binding</keyword>
<dbReference type="InterPro" id="IPR000719">
    <property type="entry name" value="Prot_kinase_dom"/>
</dbReference>
<dbReference type="Pfam" id="PF00069">
    <property type="entry name" value="Pkinase"/>
    <property type="match status" value="1"/>
</dbReference>
<feature type="domain" description="Protein kinase" evidence="10">
    <location>
        <begin position="97"/>
        <end position="472"/>
    </location>
</feature>
<feature type="region of interest" description="Disordered" evidence="9">
    <location>
        <begin position="471"/>
        <end position="593"/>
    </location>
</feature>
<evidence type="ECO:0000256" key="7">
    <source>
        <dbReference type="ARBA" id="ARBA00047899"/>
    </source>
</evidence>
<dbReference type="InterPro" id="IPR008271">
    <property type="entry name" value="Ser/Thr_kinase_AS"/>
</dbReference>
<accession>A0A9W8ZC23</accession>
<dbReference type="EMBL" id="JAPEVA010000060">
    <property type="protein sequence ID" value="KAJ4402564.1"/>
    <property type="molecule type" value="Genomic_DNA"/>
</dbReference>
<keyword evidence="3" id="KW-0808">Transferase</keyword>
<evidence type="ECO:0000259" key="10">
    <source>
        <dbReference type="PROSITE" id="PS50011"/>
    </source>
</evidence>
<evidence type="ECO:0000256" key="8">
    <source>
        <dbReference type="ARBA" id="ARBA00048679"/>
    </source>
</evidence>
<evidence type="ECO:0000256" key="1">
    <source>
        <dbReference type="ARBA" id="ARBA00012513"/>
    </source>
</evidence>
<reference evidence="11" key="1">
    <citation type="submission" date="2022-10" db="EMBL/GenBank/DDBJ databases">
        <title>Tapping the CABI collections for fungal endophytes: first genome assemblies for Collariella, Neodidymelliopsis, Ascochyta clinopodiicola, Didymella pomorum, Didymosphaeria variabile, Neocosmospora piperis and Neocucurbitaria cava.</title>
        <authorList>
            <person name="Hill R."/>
        </authorList>
    </citation>
    <scope>NUCLEOTIDE SEQUENCE</scope>
    <source>
        <strain evidence="11">IMI 355091</strain>
    </source>
</reference>
<organism evidence="11 12">
    <name type="scientific">Didymella pomorum</name>
    <dbReference type="NCBI Taxonomy" id="749634"/>
    <lineage>
        <taxon>Eukaryota</taxon>
        <taxon>Fungi</taxon>
        <taxon>Dikarya</taxon>
        <taxon>Ascomycota</taxon>
        <taxon>Pezizomycotina</taxon>
        <taxon>Dothideomycetes</taxon>
        <taxon>Pleosporomycetidae</taxon>
        <taxon>Pleosporales</taxon>
        <taxon>Pleosporineae</taxon>
        <taxon>Didymellaceae</taxon>
        <taxon>Didymella</taxon>
    </lineage>
</organism>
<evidence type="ECO:0000313" key="11">
    <source>
        <dbReference type="EMBL" id="KAJ4402564.1"/>
    </source>
</evidence>
<dbReference type="OrthoDB" id="5986190at2759"/>
<dbReference type="InterPro" id="IPR050660">
    <property type="entry name" value="NEK_Ser/Thr_kinase"/>
</dbReference>
<comment type="catalytic activity">
    <reaction evidence="8">
        <text>L-seryl-[protein] + ATP = O-phospho-L-seryl-[protein] + ADP + H(+)</text>
        <dbReference type="Rhea" id="RHEA:17989"/>
        <dbReference type="Rhea" id="RHEA-COMP:9863"/>
        <dbReference type="Rhea" id="RHEA-COMP:11604"/>
        <dbReference type="ChEBI" id="CHEBI:15378"/>
        <dbReference type="ChEBI" id="CHEBI:29999"/>
        <dbReference type="ChEBI" id="CHEBI:30616"/>
        <dbReference type="ChEBI" id="CHEBI:83421"/>
        <dbReference type="ChEBI" id="CHEBI:456216"/>
        <dbReference type="EC" id="2.7.11.1"/>
    </reaction>
</comment>
<keyword evidence="2" id="KW-0723">Serine/threonine-protein kinase</keyword>
<dbReference type="PANTHER" id="PTHR43671:SF98">
    <property type="entry name" value="SERINE_THREONINE-PROTEIN KINASE NEK11"/>
    <property type="match status" value="1"/>
</dbReference>
<dbReference type="PANTHER" id="PTHR43671">
    <property type="entry name" value="SERINE/THREONINE-PROTEIN KINASE NEK"/>
    <property type="match status" value="1"/>
</dbReference>
<dbReference type="PROSITE" id="PS00108">
    <property type="entry name" value="PROTEIN_KINASE_ST"/>
    <property type="match status" value="1"/>
</dbReference>
<dbReference type="InterPro" id="IPR011009">
    <property type="entry name" value="Kinase-like_dom_sf"/>
</dbReference>
<sequence>MADETPTGEGIDGPTRRSLTRATIRAALHSNVVRKSEKYPHASSNPNDHYICSKAIRDAWHDPKAVRHVLFPADLDDALEPRIRSELLVYLSILVYIQADDFLNRFKFNFLDRQGNLTRSDEQLPLVEDDVPDFNAVDNEVLRFRFLNEQYIFMPVLVKESSRPAEVSCLERLPFESETEETLPGAFGTVTKIFLLEGKDLDGNQVYDFDAEFPGLKDVTFIKDVYTQMANIAEALEWLHKGINTGGPDGKKVYFAHMDLKPNNILIDDVDDEEPSTVGKWVLTDFGISARKGNDEPVSDDLVSIGDVSRRLQSLTINTDPPRGKGSYQPPEVDLWYAGTANINNQIPRQGVGRKGDIWSIGCIFAEVIAFSVGRSKEVERFQGERVNGEDDFFYEWDRSSLKPHPSPEDYILRRSILPALRTLIGRSEAPNNLIDCAVRTVEEILQPLAKDRPTGSELFQKIKHVEKHLWAPQTGPNCPLDRLSQQSRSRREQSASDGRQTAVQGVTVPQIGPIVLPGTASDEARGPGAATLETEQAGLPRPPTGRSGDDTSVLPNIRISVSSSSDDHRGSRQQSHSQSSSSTYAIDPSIRRQGALISSTTKEPVDPTIARVTDVSPGKIKAMCLSPKGDFVVTIKPEISTAETQHFMEYFEVSLSVSRLERVKSTSLPKGAVWSSLSVGGESFVTWSVVPEKVLKAGDSSALIMPYKGLRNYGYTVKLQGDEFFCSNLAEPSTQRSISSVDIDTDIAECMHGADSLLIARYGKTWRGLRVSKCINIYERAITGDKVHSFEDNISRTHIQINTNKDGISGMMEFDLGNGTRVIVLFREDGLLIFAPTSSSRN</sequence>
<keyword evidence="5" id="KW-0418">Kinase</keyword>
<dbReference type="GO" id="GO:0005524">
    <property type="term" value="F:ATP binding"/>
    <property type="evidence" value="ECO:0007669"/>
    <property type="project" value="UniProtKB-KW"/>
</dbReference>
<evidence type="ECO:0000313" key="12">
    <source>
        <dbReference type="Proteomes" id="UP001140510"/>
    </source>
</evidence>
<evidence type="ECO:0000256" key="6">
    <source>
        <dbReference type="ARBA" id="ARBA00022840"/>
    </source>
</evidence>
<dbReference type="SUPFAM" id="SSF56112">
    <property type="entry name" value="Protein kinase-like (PK-like)"/>
    <property type="match status" value="1"/>
</dbReference>
<gene>
    <name evidence="11" type="ORF">N0V91_007102</name>
</gene>
<dbReference type="PROSITE" id="PS50011">
    <property type="entry name" value="PROTEIN_KINASE_DOM"/>
    <property type="match status" value="1"/>
</dbReference>
<dbReference type="SMART" id="SM00220">
    <property type="entry name" value="S_TKc"/>
    <property type="match status" value="1"/>
</dbReference>
<dbReference type="GO" id="GO:0004674">
    <property type="term" value="F:protein serine/threonine kinase activity"/>
    <property type="evidence" value="ECO:0007669"/>
    <property type="project" value="UniProtKB-KW"/>
</dbReference>
<evidence type="ECO:0000256" key="4">
    <source>
        <dbReference type="ARBA" id="ARBA00022741"/>
    </source>
</evidence>
<evidence type="ECO:0000256" key="3">
    <source>
        <dbReference type="ARBA" id="ARBA00022679"/>
    </source>
</evidence>
<feature type="compositionally biased region" description="Low complexity" evidence="9">
    <location>
        <begin position="573"/>
        <end position="583"/>
    </location>
</feature>
<keyword evidence="12" id="KW-1185">Reference proteome</keyword>
<name>A0A9W8ZC23_9PLEO</name>
<keyword evidence="6" id="KW-0067">ATP-binding</keyword>
<dbReference type="Proteomes" id="UP001140510">
    <property type="component" value="Unassembled WGS sequence"/>
</dbReference>
<dbReference type="Gene3D" id="1.10.510.10">
    <property type="entry name" value="Transferase(Phosphotransferase) domain 1"/>
    <property type="match status" value="1"/>
</dbReference>
<proteinExistence type="predicted"/>
<comment type="caution">
    <text evidence="11">The sequence shown here is derived from an EMBL/GenBank/DDBJ whole genome shotgun (WGS) entry which is preliminary data.</text>
</comment>
<comment type="catalytic activity">
    <reaction evidence="7">
        <text>L-threonyl-[protein] + ATP = O-phospho-L-threonyl-[protein] + ADP + H(+)</text>
        <dbReference type="Rhea" id="RHEA:46608"/>
        <dbReference type="Rhea" id="RHEA-COMP:11060"/>
        <dbReference type="Rhea" id="RHEA-COMP:11605"/>
        <dbReference type="ChEBI" id="CHEBI:15378"/>
        <dbReference type="ChEBI" id="CHEBI:30013"/>
        <dbReference type="ChEBI" id="CHEBI:30616"/>
        <dbReference type="ChEBI" id="CHEBI:61977"/>
        <dbReference type="ChEBI" id="CHEBI:456216"/>
        <dbReference type="EC" id="2.7.11.1"/>
    </reaction>
</comment>
<protein>
    <recommendedName>
        <fullName evidence="1">non-specific serine/threonine protein kinase</fullName>
        <ecNumber evidence="1">2.7.11.1</ecNumber>
    </recommendedName>
</protein>
<evidence type="ECO:0000256" key="2">
    <source>
        <dbReference type="ARBA" id="ARBA00022527"/>
    </source>
</evidence>